<dbReference type="EMBL" id="CAJEWN010000113">
    <property type="protein sequence ID" value="CAD2165932.1"/>
    <property type="molecule type" value="Genomic_DNA"/>
</dbReference>
<dbReference type="Proteomes" id="UP000580250">
    <property type="component" value="Unassembled WGS sequence"/>
</dbReference>
<feature type="coiled-coil region" evidence="2">
    <location>
        <begin position="12"/>
        <end position="53"/>
    </location>
</feature>
<reference evidence="3 4" key="1">
    <citation type="submission" date="2020-08" db="EMBL/GenBank/DDBJ databases">
        <authorList>
            <person name="Koutsovoulos G."/>
            <person name="Danchin GJ E."/>
        </authorList>
    </citation>
    <scope>NUCLEOTIDE SEQUENCE [LARGE SCALE GENOMIC DNA]</scope>
</reference>
<proteinExistence type="inferred from homology"/>
<evidence type="ECO:0000256" key="2">
    <source>
        <dbReference type="SAM" id="Coils"/>
    </source>
</evidence>
<evidence type="ECO:0000313" key="4">
    <source>
        <dbReference type="Proteomes" id="UP000580250"/>
    </source>
</evidence>
<keyword evidence="2" id="KW-0175">Coiled coil</keyword>
<comment type="similarity">
    <text evidence="1">Belongs to the SNF7 family.</text>
</comment>
<evidence type="ECO:0000256" key="1">
    <source>
        <dbReference type="ARBA" id="ARBA00006190"/>
    </source>
</evidence>
<sequence>MGLFGKVKVDPKEQVRALQRKLRLEISHLNRQINAIQREEEKVKREIKAAAKKGDRDVCVVLAKSIVHSKKSVAKLHATSAQINSIIMNMQHQLATIRMAGTLKQSTEVMRAMQQLVKVPEVMQIMREMAKEMTKMGLIEEIIEETMESFEPENMEELAQEEVDKVLWEVTAGELGKAPAAVSDTLEQQKEEREKAIATADEFIASQASHT</sequence>
<dbReference type="Pfam" id="PF03357">
    <property type="entry name" value="Snf7"/>
    <property type="match status" value="1"/>
</dbReference>
<name>A0A6V7UUJ6_MELEN</name>
<organism evidence="3 4">
    <name type="scientific">Meloidogyne enterolobii</name>
    <name type="common">Root-knot nematode worm</name>
    <name type="synonym">Meloidogyne mayaguensis</name>
    <dbReference type="NCBI Taxonomy" id="390850"/>
    <lineage>
        <taxon>Eukaryota</taxon>
        <taxon>Metazoa</taxon>
        <taxon>Ecdysozoa</taxon>
        <taxon>Nematoda</taxon>
        <taxon>Chromadorea</taxon>
        <taxon>Rhabditida</taxon>
        <taxon>Tylenchina</taxon>
        <taxon>Tylenchomorpha</taxon>
        <taxon>Tylenchoidea</taxon>
        <taxon>Meloidogynidae</taxon>
        <taxon>Meloidogyninae</taxon>
        <taxon>Meloidogyne</taxon>
    </lineage>
</organism>
<protein>
    <submittedName>
        <fullName evidence="3">Uncharacterized protein</fullName>
    </submittedName>
</protein>
<comment type="caution">
    <text evidence="3">The sequence shown here is derived from an EMBL/GenBank/DDBJ whole genome shotgun (WGS) entry which is preliminary data.</text>
</comment>
<gene>
    <name evidence="3" type="ORF">MENT_LOCUS17494</name>
</gene>
<accession>A0A6V7UUJ6</accession>
<dbReference type="PANTHER" id="PTHR10476">
    <property type="entry name" value="CHARGED MULTIVESICULAR BODY PROTEIN"/>
    <property type="match status" value="1"/>
</dbReference>
<dbReference type="OrthoDB" id="2329734at2759"/>
<dbReference type="AlphaFoldDB" id="A0A6V7UUJ6"/>
<dbReference type="GO" id="GO:0007034">
    <property type="term" value="P:vacuolar transport"/>
    <property type="evidence" value="ECO:0007669"/>
    <property type="project" value="InterPro"/>
</dbReference>
<evidence type="ECO:0000313" key="3">
    <source>
        <dbReference type="EMBL" id="CAD2165932.1"/>
    </source>
</evidence>
<dbReference type="Gene3D" id="6.10.140.1230">
    <property type="match status" value="1"/>
</dbReference>
<dbReference type="InterPro" id="IPR005024">
    <property type="entry name" value="Snf7_fam"/>
</dbReference>